<dbReference type="AlphaFoldDB" id="A0A8S8ZG28"/>
<evidence type="ECO:0000259" key="1">
    <source>
        <dbReference type="Pfam" id="PF07453"/>
    </source>
</evidence>
<reference evidence="2 3" key="1">
    <citation type="submission" date="2017-07" db="EMBL/GenBank/DDBJ databases">
        <title>Genome sequence of the Sordaria macrospora wild type strain R19027.</title>
        <authorList>
            <person name="Nowrousian M."/>
            <person name="Teichert I."/>
            <person name="Kueck U."/>
        </authorList>
    </citation>
    <scope>NUCLEOTIDE SEQUENCE [LARGE SCALE GENOMIC DNA]</scope>
    <source>
        <strain evidence="2 3">R19027</strain>
        <tissue evidence="2">Mycelium</tissue>
    </source>
</reference>
<protein>
    <recommendedName>
        <fullName evidence="1">Nuclease-associated modular DNA-binding 1 domain-containing protein</fullName>
    </recommendedName>
</protein>
<evidence type="ECO:0000313" key="3">
    <source>
        <dbReference type="Proteomes" id="UP000433876"/>
    </source>
</evidence>
<feature type="domain" description="Nuclease-associated modular DNA-binding 1" evidence="1">
    <location>
        <begin position="182"/>
        <end position="218"/>
    </location>
</feature>
<gene>
    <name evidence="2" type="ORF">SMACR_12687</name>
</gene>
<dbReference type="Proteomes" id="UP000433876">
    <property type="component" value="Unassembled WGS sequence"/>
</dbReference>
<proteinExistence type="predicted"/>
<evidence type="ECO:0000313" key="2">
    <source>
        <dbReference type="EMBL" id="KAA8624243.1"/>
    </source>
</evidence>
<organism evidence="2 3">
    <name type="scientific">Sordaria macrospora</name>
    <dbReference type="NCBI Taxonomy" id="5147"/>
    <lineage>
        <taxon>Eukaryota</taxon>
        <taxon>Fungi</taxon>
        <taxon>Dikarya</taxon>
        <taxon>Ascomycota</taxon>
        <taxon>Pezizomycotina</taxon>
        <taxon>Sordariomycetes</taxon>
        <taxon>Sordariomycetidae</taxon>
        <taxon>Sordariales</taxon>
        <taxon>Sordariaceae</taxon>
        <taxon>Sordaria</taxon>
    </lineage>
</organism>
<dbReference type="Pfam" id="PF07453">
    <property type="entry name" value="NUMOD1"/>
    <property type="match status" value="2"/>
</dbReference>
<dbReference type="InterPro" id="IPR003647">
    <property type="entry name" value="Intron_nuc_1_rpt"/>
</dbReference>
<dbReference type="InterPro" id="IPR010896">
    <property type="entry name" value="NUMOD1"/>
</dbReference>
<dbReference type="VEuPathDB" id="FungiDB:SMAC_12687"/>
<sequence length="235" mass="26291">MSDASKSRNESEEVLKFKREIMLDRKLSEDHLEKMAKNNPFRVPIILSNIETRENKEFTSLIQAALFLGVHMTTVKRYLVNNKPYKGYMITKATSTLRVDSSSASSLTNSKQAVELTNSVTGITKQFPTMKAAYQFLGISPRRLLNYLNDNKSAAPSNGQVSTIKGYIISKIDSDSVKQNCKTIEVTNIQTNEVINYSSISSAGEALGIPQSSISVYLSRKRTTPFRGIYLFKLV</sequence>
<feature type="domain" description="Nuclease-associated modular DNA-binding 1" evidence="1">
    <location>
        <begin position="49"/>
        <end position="79"/>
    </location>
</feature>
<comment type="caution">
    <text evidence="2">The sequence shown here is derived from an EMBL/GenBank/DDBJ whole genome shotgun (WGS) entry which is preliminary data.</text>
</comment>
<name>A0A8S8ZG28_SORMA</name>
<dbReference type="SMART" id="SM00497">
    <property type="entry name" value="IENR1"/>
    <property type="match status" value="3"/>
</dbReference>
<dbReference type="EMBL" id="NMPR01000244">
    <property type="protein sequence ID" value="KAA8624243.1"/>
    <property type="molecule type" value="Genomic_DNA"/>
</dbReference>
<accession>A0A8S8ZG28</accession>